<dbReference type="AlphaFoldDB" id="A0A926HWQ2"/>
<dbReference type="InterPro" id="IPR013783">
    <property type="entry name" value="Ig-like_fold"/>
</dbReference>
<proteinExistence type="predicted"/>
<feature type="compositionally biased region" description="Acidic residues" evidence="1">
    <location>
        <begin position="523"/>
        <end position="536"/>
    </location>
</feature>
<protein>
    <recommendedName>
        <fullName evidence="6">CARDB domain-containing protein</fullName>
    </recommendedName>
</protein>
<dbReference type="PANTHER" id="PTHR35902:SF3">
    <property type="entry name" value="NPCBM-ASSOCIATED, NEW3 DOMAIN OF ALPHA-GALACTOSIDASE"/>
    <property type="match status" value="1"/>
</dbReference>
<keyword evidence="3" id="KW-0732">Signal</keyword>
<keyword evidence="2" id="KW-1133">Transmembrane helix</keyword>
<gene>
    <name evidence="4" type="ORF">H8693_04885</name>
</gene>
<evidence type="ECO:0000313" key="4">
    <source>
        <dbReference type="EMBL" id="MBC8538265.1"/>
    </source>
</evidence>
<evidence type="ECO:0008006" key="6">
    <source>
        <dbReference type="Google" id="ProtNLM"/>
    </source>
</evidence>
<dbReference type="PANTHER" id="PTHR35902">
    <property type="entry name" value="S-LAYER DOMAIN-LIKE PROTEIN-RELATED"/>
    <property type="match status" value="1"/>
</dbReference>
<feature type="compositionally biased region" description="Basic and acidic residues" evidence="1">
    <location>
        <begin position="537"/>
        <end position="548"/>
    </location>
</feature>
<keyword evidence="2" id="KW-0472">Membrane</keyword>
<dbReference type="Proteomes" id="UP000617951">
    <property type="component" value="Unassembled WGS sequence"/>
</dbReference>
<feature type="chain" id="PRO_5036812421" description="CARDB domain-containing protein" evidence="3">
    <location>
        <begin position="28"/>
        <end position="586"/>
    </location>
</feature>
<reference evidence="4" key="1">
    <citation type="submission" date="2020-08" db="EMBL/GenBank/DDBJ databases">
        <title>Genome public.</title>
        <authorList>
            <person name="Liu C."/>
            <person name="Sun Q."/>
        </authorList>
    </citation>
    <scope>NUCLEOTIDE SEQUENCE</scope>
    <source>
        <strain evidence="4">NSJ-63</strain>
    </source>
</reference>
<feature type="signal peptide" evidence="3">
    <location>
        <begin position="1"/>
        <end position="27"/>
    </location>
</feature>
<dbReference type="Gene3D" id="2.60.40.10">
    <property type="entry name" value="Immunoglobulins"/>
    <property type="match status" value="1"/>
</dbReference>
<evidence type="ECO:0000256" key="1">
    <source>
        <dbReference type="SAM" id="MobiDB-lite"/>
    </source>
</evidence>
<feature type="compositionally biased region" description="Basic and acidic residues" evidence="1">
    <location>
        <begin position="576"/>
        <end position="586"/>
    </location>
</feature>
<sequence length="586" mass="62665">MKKILSMALAVLMVFGLFGAFPLTASAAADVDMNVTFSPTSLSTGGNIDLNVDVRNNGDAIQNAVLSVDGRNLKEFGDIGSGDVKTYGGEYEVATSKIGQDIKVVLTYEFEGAEKQVSQTIRVAKKEANVKVSAQVKASKESVPRGTKVTFTFAIENEGDTKIENATISASALNGGKAVCDAFSLAAGKSKVVTYVGEIQKSITVSPKLKYTAAGKTYTEDMSPIDVKMTEAELEVTAVAESTSVEAGAQVPIDVTIKNTGSMDLKNLKLTGPDGESISLKNKSLAAGESTSGQYTATVTESTSLEFKVTAEDSEGEEYSFSADPVELEVAAAPSPSDYSQVLTLEVTKDESQLKDTGKVTFKLTLTNNGTEVFTNVVISEPTLGNIDSLATMAGGTREIAIEQEVKEDTQFAFKVTATDPAGNPLTIEATPIDVVVSGEAGSGLGTLMWIVIVVIVLIIATGVTLLILVRKDKKQKELEAARASKKRPGMPGNGRTVSRNPAARQGQNGQGTKRPAARPASEEDDILDLDDEDEEEYRRPDRRLRYDQEEESAPEPQRERPTVRRRPPASGARSRKNDFDDRNSF</sequence>
<comment type="caution">
    <text evidence="4">The sequence shown here is derived from an EMBL/GenBank/DDBJ whole genome shotgun (WGS) entry which is preliminary data.</text>
</comment>
<evidence type="ECO:0000256" key="2">
    <source>
        <dbReference type="SAM" id="Phobius"/>
    </source>
</evidence>
<feature type="transmembrane region" description="Helical" evidence="2">
    <location>
        <begin position="448"/>
        <end position="470"/>
    </location>
</feature>
<keyword evidence="2" id="KW-0812">Transmembrane</keyword>
<dbReference type="RefSeq" id="WP_249280023.1">
    <property type="nucleotide sequence ID" value="NZ_JACRSS010000001.1"/>
</dbReference>
<dbReference type="EMBL" id="JACRSS010000001">
    <property type="protein sequence ID" value="MBC8538265.1"/>
    <property type="molecule type" value="Genomic_DNA"/>
</dbReference>
<accession>A0A926HWQ2</accession>
<evidence type="ECO:0000256" key="3">
    <source>
        <dbReference type="SAM" id="SignalP"/>
    </source>
</evidence>
<evidence type="ECO:0000313" key="5">
    <source>
        <dbReference type="Proteomes" id="UP000617951"/>
    </source>
</evidence>
<feature type="region of interest" description="Disordered" evidence="1">
    <location>
        <begin position="480"/>
        <end position="586"/>
    </location>
</feature>
<feature type="compositionally biased region" description="Polar residues" evidence="1">
    <location>
        <begin position="496"/>
        <end position="512"/>
    </location>
</feature>
<organism evidence="4 5">
    <name type="scientific">Guopingia tenuis</name>
    <dbReference type="NCBI Taxonomy" id="2763656"/>
    <lineage>
        <taxon>Bacteria</taxon>
        <taxon>Bacillati</taxon>
        <taxon>Bacillota</taxon>
        <taxon>Clostridia</taxon>
        <taxon>Christensenellales</taxon>
        <taxon>Christensenellaceae</taxon>
        <taxon>Guopingia</taxon>
    </lineage>
</organism>
<keyword evidence="5" id="KW-1185">Reference proteome</keyword>
<name>A0A926HWQ2_9FIRM</name>